<dbReference type="PRINTS" id="PR00070">
    <property type="entry name" value="DHFR"/>
</dbReference>
<dbReference type="GO" id="GO:0046452">
    <property type="term" value="P:dihydrofolate metabolic process"/>
    <property type="evidence" value="ECO:0007669"/>
    <property type="project" value="TreeGrafter"/>
</dbReference>
<dbReference type="InterPro" id="IPR001796">
    <property type="entry name" value="DHFR_dom"/>
</dbReference>
<keyword evidence="4 7" id="KW-0554">One-carbon metabolism</keyword>
<dbReference type="EMBL" id="QEFB01000006">
    <property type="protein sequence ID" value="PWC07120.1"/>
    <property type="molecule type" value="Genomic_DNA"/>
</dbReference>
<evidence type="ECO:0000313" key="10">
    <source>
        <dbReference type="EMBL" id="PWC07120.1"/>
    </source>
</evidence>
<dbReference type="Gene3D" id="3.40.430.10">
    <property type="entry name" value="Dihydrofolate Reductase, subunit A"/>
    <property type="match status" value="1"/>
</dbReference>
<comment type="pathway">
    <text evidence="1 7">Cofactor biosynthesis; tetrahydrofolate biosynthesis; 5,6,7,8-tetrahydrofolate from 7,8-dihydrofolate: step 1/1.</text>
</comment>
<evidence type="ECO:0000256" key="6">
    <source>
        <dbReference type="ARBA" id="ARBA00023002"/>
    </source>
</evidence>
<accession>A0A2U1TE70</accession>
<evidence type="ECO:0000256" key="8">
    <source>
        <dbReference type="RuleBase" id="RU004474"/>
    </source>
</evidence>
<keyword evidence="6 7" id="KW-0560">Oxidoreductase</keyword>
<dbReference type="InterPro" id="IPR024072">
    <property type="entry name" value="DHFR-like_dom_sf"/>
</dbReference>
<dbReference type="PANTHER" id="PTHR48069">
    <property type="entry name" value="DIHYDROFOLATE REDUCTASE"/>
    <property type="match status" value="1"/>
</dbReference>
<name>A0A2U1TE70_9MICO</name>
<evidence type="ECO:0000256" key="3">
    <source>
        <dbReference type="ARBA" id="ARBA00012856"/>
    </source>
</evidence>
<keyword evidence="11" id="KW-1185">Reference proteome</keyword>
<dbReference type="GO" id="GO:0046654">
    <property type="term" value="P:tetrahydrofolate biosynthetic process"/>
    <property type="evidence" value="ECO:0007669"/>
    <property type="project" value="UniProtKB-UniPathway"/>
</dbReference>
<evidence type="ECO:0000256" key="1">
    <source>
        <dbReference type="ARBA" id="ARBA00004903"/>
    </source>
</evidence>
<dbReference type="PANTHER" id="PTHR48069:SF3">
    <property type="entry name" value="DIHYDROFOLATE REDUCTASE"/>
    <property type="match status" value="1"/>
</dbReference>
<dbReference type="PROSITE" id="PS51330">
    <property type="entry name" value="DHFR_2"/>
    <property type="match status" value="1"/>
</dbReference>
<evidence type="ECO:0000256" key="7">
    <source>
        <dbReference type="PIRNR" id="PIRNR000194"/>
    </source>
</evidence>
<proteinExistence type="inferred from homology"/>
<gene>
    <name evidence="10" type="ORF">DF223_07495</name>
</gene>
<organism evidence="10 11">
    <name type="scientific">Mycetocola zhujimingii</name>
    <dbReference type="NCBI Taxonomy" id="2079792"/>
    <lineage>
        <taxon>Bacteria</taxon>
        <taxon>Bacillati</taxon>
        <taxon>Actinomycetota</taxon>
        <taxon>Actinomycetes</taxon>
        <taxon>Micrococcales</taxon>
        <taxon>Microbacteriaceae</taxon>
        <taxon>Mycetocola</taxon>
    </lineage>
</organism>
<dbReference type="EC" id="1.5.1.3" evidence="3 7"/>
<dbReference type="RefSeq" id="WP_108962745.1">
    <property type="nucleotide sequence ID" value="NZ_QEFB01000006.1"/>
</dbReference>
<feature type="domain" description="DHFR" evidence="9">
    <location>
        <begin position="5"/>
        <end position="188"/>
    </location>
</feature>
<dbReference type="GO" id="GO:0050661">
    <property type="term" value="F:NADP binding"/>
    <property type="evidence" value="ECO:0007669"/>
    <property type="project" value="InterPro"/>
</dbReference>
<dbReference type="InterPro" id="IPR012259">
    <property type="entry name" value="DHFR"/>
</dbReference>
<dbReference type="Proteomes" id="UP000244962">
    <property type="component" value="Unassembled WGS sequence"/>
</dbReference>
<evidence type="ECO:0000313" key="11">
    <source>
        <dbReference type="Proteomes" id="UP000244962"/>
    </source>
</evidence>
<evidence type="ECO:0000256" key="2">
    <source>
        <dbReference type="ARBA" id="ARBA00009539"/>
    </source>
</evidence>
<dbReference type="GO" id="GO:0004146">
    <property type="term" value="F:dihydrofolate reductase activity"/>
    <property type="evidence" value="ECO:0007669"/>
    <property type="project" value="UniProtKB-EC"/>
</dbReference>
<comment type="caution">
    <text evidence="10">The sequence shown here is derived from an EMBL/GenBank/DDBJ whole genome shotgun (WGS) entry which is preliminary data.</text>
</comment>
<evidence type="ECO:0000256" key="5">
    <source>
        <dbReference type="ARBA" id="ARBA00022857"/>
    </source>
</evidence>
<comment type="similarity">
    <text evidence="2 7 8">Belongs to the dihydrofolate reductase family.</text>
</comment>
<dbReference type="PIRSF" id="PIRSF000194">
    <property type="entry name" value="DHFR"/>
    <property type="match status" value="1"/>
</dbReference>
<dbReference type="PROSITE" id="PS00075">
    <property type="entry name" value="DHFR_1"/>
    <property type="match status" value="1"/>
</dbReference>
<sequence length="190" mass="20932">MTRARIGLIWAQAQNGVIGRDGVMPWHIPEDLAHFKATTLGSAVVMGRKTWDSLPEQFRPLEGRRNIVVTRQSDWHADGVEVAHSLEEALELADASSPTDDEAADAANAADADGAEPRWIWVIGGAEIYNAALAMAERIEVTEIRTEIPGDAFAPAIPESWRVADRDPLEGWRTSRTGVVYRFIRYTPAS</sequence>
<dbReference type="GO" id="GO:0006730">
    <property type="term" value="P:one-carbon metabolic process"/>
    <property type="evidence" value="ECO:0007669"/>
    <property type="project" value="UniProtKB-KW"/>
</dbReference>
<comment type="catalytic activity">
    <reaction evidence="7">
        <text>(6S)-5,6,7,8-tetrahydrofolate + NADP(+) = 7,8-dihydrofolate + NADPH + H(+)</text>
        <dbReference type="Rhea" id="RHEA:15009"/>
        <dbReference type="ChEBI" id="CHEBI:15378"/>
        <dbReference type="ChEBI" id="CHEBI:57451"/>
        <dbReference type="ChEBI" id="CHEBI:57453"/>
        <dbReference type="ChEBI" id="CHEBI:57783"/>
        <dbReference type="ChEBI" id="CHEBI:58349"/>
        <dbReference type="EC" id="1.5.1.3"/>
    </reaction>
</comment>
<dbReference type="InterPro" id="IPR017925">
    <property type="entry name" value="DHFR_CS"/>
</dbReference>
<dbReference type="UniPathway" id="UPA00077">
    <property type="reaction ID" value="UER00158"/>
</dbReference>
<reference evidence="11" key="1">
    <citation type="submission" date="2018-04" db="EMBL/GenBank/DDBJ databases">
        <authorList>
            <person name="Liu S."/>
            <person name="Wang Z."/>
            <person name="Li J."/>
        </authorList>
    </citation>
    <scope>NUCLEOTIDE SEQUENCE [LARGE SCALE GENOMIC DNA]</scope>
    <source>
        <strain evidence="11">622</strain>
    </source>
</reference>
<dbReference type="AlphaFoldDB" id="A0A2U1TE70"/>
<dbReference type="GO" id="GO:0046655">
    <property type="term" value="P:folic acid metabolic process"/>
    <property type="evidence" value="ECO:0007669"/>
    <property type="project" value="TreeGrafter"/>
</dbReference>
<comment type="function">
    <text evidence="7">Key enzyme in folate metabolism. Catalyzes an essential reaction for de novo glycine and purine synthesis, and for DNA precursor synthesis.</text>
</comment>
<evidence type="ECO:0000259" key="9">
    <source>
        <dbReference type="PROSITE" id="PS51330"/>
    </source>
</evidence>
<protein>
    <recommendedName>
        <fullName evidence="3 7">Dihydrofolate reductase</fullName>
        <ecNumber evidence="3 7">1.5.1.3</ecNumber>
    </recommendedName>
</protein>
<dbReference type="CDD" id="cd00209">
    <property type="entry name" value="DHFR"/>
    <property type="match status" value="1"/>
</dbReference>
<dbReference type="Pfam" id="PF00186">
    <property type="entry name" value="DHFR_1"/>
    <property type="match status" value="1"/>
</dbReference>
<dbReference type="GO" id="GO:0005829">
    <property type="term" value="C:cytosol"/>
    <property type="evidence" value="ECO:0007669"/>
    <property type="project" value="TreeGrafter"/>
</dbReference>
<dbReference type="SUPFAM" id="SSF53597">
    <property type="entry name" value="Dihydrofolate reductase-like"/>
    <property type="match status" value="1"/>
</dbReference>
<evidence type="ECO:0000256" key="4">
    <source>
        <dbReference type="ARBA" id="ARBA00022563"/>
    </source>
</evidence>
<keyword evidence="5 7" id="KW-0521">NADP</keyword>